<dbReference type="PROSITE" id="PS00922">
    <property type="entry name" value="TRANSGLYCOSYLASE"/>
    <property type="match status" value="1"/>
</dbReference>
<dbReference type="InterPro" id="IPR008258">
    <property type="entry name" value="Transglycosylase_SLT_dom_1"/>
</dbReference>
<dbReference type="Proteomes" id="UP000257144">
    <property type="component" value="Unassembled WGS sequence"/>
</dbReference>
<name>A0A3D8GT55_9BACI</name>
<dbReference type="PANTHER" id="PTHR37423:SF2">
    <property type="entry name" value="MEMBRANE-BOUND LYTIC MUREIN TRANSGLYCOSYLASE C"/>
    <property type="match status" value="1"/>
</dbReference>
<protein>
    <recommendedName>
        <fullName evidence="2">Transglycosylase SLT domain-containing protein</fullName>
    </recommendedName>
</protein>
<organism evidence="3 4">
    <name type="scientific">Neobacillus piezotolerans</name>
    <dbReference type="NCBI Taxonomy" id="2259171"/>
    <lineage>
        <taxon>Bacteria</taxon>
        <taxon>Bacillati</taxon>
        <taxon>Bacillota</taxon>
        <taxon>Bacilli</taxon>
        <taxon>Bacillales</taxon>
        <taxon>Bacillaceae</taxon>
        <taxon>Neobacillus</taxon>
    </lineage>
</organism>
<evidence type="ECO:0000259" key="2">
    <source>
        <dbReference type="Pfam" id="PF01464"/>
    </source>
</evidence>
<evidence type="ECO:0000313" key="4">
    <source>
        <dbReference type="Proteomes" id="UP000257144"/>
    </source>
</evidence>
<feature type="domain" description="Transglycosylase SLT" evidence="2">
    <location>
        <begin position="224"/>
        <end position="317"/>
    </location>
</feature>
<dbReference type="GO" id="GO:0008933">
    <property type="term" value="F:peptidoglycan lytic transglycosylase activity"/>
    <property type="evidence" value="ECO:0007669"/>
    <property type="project" value="InterPro"/>
</dbReference>
<dbReference type="EMBL" id="QNQT01000002">
    <property type="protein sequence ID" value="RDU37628.1"/>
    <property type="molecule type" value="Genomic_DNA"/>
</dbReference>
<gene>
    <name evidence="3" type="ORF">DRW41_07235</name>
</gene>
<keyword evidence="4" id="KW-1185">Reference proteome</keyword>
<comment type="similarity">
    <text evidence="1">Belongs to the transglycosylase Slt family.</text>
</comment>
<comment type="caution">
    <text evidence="3">The sequence shown here is derived from an EMBL/GenBank/DDBJ whole genome shotgun (WGS) entry which is preliminary data.</text>
</comment>
<dbReference type="Gene3D" id="1.10.530.10">
    <property type="match status" value="1"/>
</dbReference>
<sequence length="347" mass="38948">MIHSILQLLMKEEPALDKNRFALKKIVLYALKSVVWPFFRRTAIFIGITLLLVFLAGKINWSPFENWVIDRLTYMEPAGRQDYLPVEGKVSFTDTKAYKKEQYLIFKTNIKNSAQLLVSKVGFQKSNGNENFTSIKKDVFNKSKFKDLPIELMGDMDGERKVAQSDWEIIKVNLRDGFSALEDMLTVRILTEDGKPMIVKVVDDTPVVVEFDPSDKVLKWGREIQAASDKYGIDPALIAAVIEQESGGNPDVQSSAGAIGLMQLMPNTARGLKVDPYDPAENIDGGARYLAIQLNRFGNLELALAAYNAGPGNVINSRYMYIAETQNYIRSVPALKTKYEKKFSAGN</sequence>
<evidence type="ECO:0000256" key="1">
    <source>
        <dbReference type="ARBA" id="ARBA00007734"/>
    </source>
</evidence>
<dbReference type="GO" id="GO:0016020">
    <property type="term" value="C:membrane"/>
    <property type="evidence" value="ECO:0007669"/>
    <property type="project" value="InterPro"/>
</dbReference>
<dbReference type="Pfam" id="PF01464">
    <property type="entry name" value="SLT"/>
    <property type="match status" value="1"/>
</dbReference>
<dbReference type="OrthoDB" id="9815002at2"/>
<reference evidence="3 4" key="1">
    <citation type="submission" date="2018-07" db="EMBL/GenBank/DDBJ databases">
        <title>Bacillus sp. YLB-04 draft genome sequence.</title>
        <authorList>
            <person name="Yu L."/>
            <person name="Tang X."/>
        </authorList>
    </citation>
    <scope>NUCLEOTIDE SEQUENCE [LARGE SCALE GENOMIC DNA]</scope>
    <source>
        <strain evidence="3 4">YLB-04</strain>
    </source>
</reference>
<dbReference type="GO" id="GO:0000270">
    <property type="term" value="P:peptidoglycan metabolic process"/>
    <property type="evidence" value="ECO:0007669"/>
    <property type="project" value="InterPro"/>
</dbReference>
<dbReference type="InterPro" id="IPR000189">
    <property type="entry name" value="Transglyc_AS"/>
</dbReference>
<proteinExistence type="inferred from homology"/>
<dbReference type="PANTHER" id="PTHR37423">
    <property type="entry name" value="SOLUBLE LYTIC MUREIN TRANSGLYCOSYLASE-RELATED"/>
    <property type="match status" value="1"/>
</dbReference>
<evidence type="ECO:0000313" key="3">
    <source>
        <dbReference type="EMBL" id="RDU37628.1"/>
    </source>
</evidence>
<dbReference type="InterPro" id="IPR023346">
    <property type="entry name" value="Lysozyme-like_dom_sf"/>
</dbReference>
<dbReference type="AlphaFoldDB" id="A0A3D8GT55"/>
<accession>A0A3D8GT55</accession>
<dbReference type="CDD" id="cd00254">
    <property type="entry name" value="LT-like"/>
    <property type="match status" value="1"/>
</dbReference>
<dbReference type="SUPFAM" id="SSF53955">
    <property type="entry name" value="Lysozyme-like"/>
    <property type="match status" value="1"/>
</dbReference>